<sequence>MIAWAEKKLAVWVLTPHGMDLANQVKQALPHADLFASQKLVPGDSYTGFSTLAKALAPVWHQYDAHYFIMATGIVVRTIASLIQDKTKDPAVVCGDEAGRFVISLVSGHMGGANDLAGMLSDILGATPVITTATDVNQVPAIDVIARDQDLYIENTAAVKHVSMAFIKGEPLPVHDPFHLVSPHLPSALVDEPSLFSSEKSGIWVDYTIRDLPENVLVLRPKMLVAGMGCRRGVSRQELEDHLRHVFQTHGFSVNSLSKIVSVDLKAEEPGLLELARALNVPIEFYTRDQLAQVKTVPNPSSLVNKHIGVKSVCEAAAMLATGRTCLLVPKTANRTVTLALSKTNEYIEGSGGYCKILKTYGG</sequence>
<gene>
    <name evidence="4" type="ORF">HXW94_09885</name>
</gene>
<keyword evidence="5" id="KW-1185">Reference proteome</keyword>
<evidence type="ECO:0000259" key="3">
    <source>
        <dbReference type="Pfam" id="PF11761"/>
    </source>
</evidence>
<dbReference type="PANTHER" id="PTHR37477">
    <property type="entry name" value="COBALT-PRECORRIN-5A HYDROLASE"/>
    <property type="match status" value="1"/>
</dbReference>
<dbReference type="InterPro" id="IPR002750">
    <property type="entry name" value="CobE/GbiG_C"/>
</dbReference>
<dbReference type="PANTHER" id="PTHR37477:SF1">
    <property type="entry name" value="COBALT-PRECORRIN-5A HYDROLASE"/>
    <property type="match status" value="1"/>
</dbReference>
<dbReference type="InterPro" id="IPR052553">
    <property type="entry name" value="CbiG_hydrolase"/>
</dbReference>
<evidence type="ECO:0000259" key="1">
    <source>
        <dbReference type="Pfam" id="PF01890"/>
    </source>
</evidence>
<feature type="domain" description="CobE/GbiG C-terminal" evidence="1">
    <location>
        <begin position="224"/>
        <end position="341"/>
    </location>
</feature>
<dbReference type="AlphaFoldDB" id="A0A850T7A1"/>
<proteinExistence type="predicted"/>
<evidence type="ECO:0000313" key="4">
    <source>
        <dbReference type="EMBL" id="NWH05292.1"/>
    </source>
</evidence>
<dbReference type="Gene3D" id="3.30.420.180">
    <property type="entry name" value="CobE/GbiG C-terminal domain"/>
    <property type="match status" value="1"/>
</dbReference>
<dbReference type="InterPro" id="IPR036518">
    <property type="entry name" value="CobE/GbiG_C_sf"/>
</dbReference>
<protein>
    <submittedName>
        <fullName evidence="4">Cobalt-precorrin 5A hydrolase</fullName>
    </submittedName>
</protein>
<dbReference type="GO" id="GO:0016787">
    <property type="term" value="F:hydrolase activity"/>
    <property type="evidence" value="ECO:0007669"/>
    <property type="project" value="UniProtKB-KW"/>
</dbReference>
<evidence type="ECO:0000259" key="2">
    <source>
        <dbReference type="Pfam" id="PF11760"/>
    </source>
</evidence>
<dbReference type="Pfam" id="PF11760">
    <property type="entry name" value="CbiG_N"/>
    <property type="match status" value="1"/>
</dbReference>
<dbReference type="Gene3D" id="3.40.50.11220">
    <property type="match status" value="1"/>
</dbReference>
<accession>A0A850T7A1</accession>
<dbReference type="SUPFAM" id="SSF159672">
    <property type="entry name" value="CbiG N-terminal domain-like"/>
    <property type="match status" value="1"/>
</dbReference>
<dbReference type="Pfam" id="PF01890">
    <property type="entry name" value="CbiG_C"/>
    <property type="match status" value="1"/>
</dbReference>
<organism evidence="4 5">
    <name type="scientific">Desulfobacter latus</name>
    <dbReference type="NCBI Taxonomy" id="2292"/>
    <lineage>
        <taxon>Bacteria</taxon>
        <taxon>Pseudomonadati</taxon>
        <taxon>Thermodesulfobacteriota</taxon>
        <taxon>Desulfobacteria</taxon>
        <taxon>Desulfobacterales</taxon>
        <taxon>Desulfobacteraceae</taxon>
        <taxon>Desulfobacter</taxon>
    </lineage>
</organism>
<dbReference type="InterPro" id="IPR038029">
    <property type="entry name" value="GbiG_N_sf"/>
</dbReference>
<reference evidence="4 5" key="1">
    <citation type="submission" date="2020-06" db="EMBL/GenBank/DDBJ databases">
        <title>High-quality draft genome of sulfate reducer Desulfobacter latus type strain AcrS2 isolated from marine sediment.</title>
        <authorList>
            <person name="Hoppe M."/>
            <person name="Larsen C.K."/>
            <person name="Marshall I.P.G."/>
            <person name="Schramm A."/>
            <person name="Marietou A.G."/>
        </authorList>
    </citation>
    <scope>NUCLEOTIDE SEQUENCE [LARGE SCALE GENOMIC DNA]</scope>
    <source>
        <strain evidence="4 5">AcRS2</strain>
    </source>
</reference>
<dbReference type="GO" id="GO:0009236">
    <property type="term" value="P:cobalamin biosynthetic process"/>
    <property type="evidence" value="ECO:0007669"/>
    <property type="project" value="InterPro"/>
</dbReference>
<feature type="domain" description="Cobalamin biosynthesis central region" evidence="3">
    <location>
        <begin position="140"/>
        <end position="221"/>
    </location>
</feature>
<dbReference type="EMBL" id="JACADJ010000030">
    <property type="protein sequence ID" value="NWH05292.1"/>
    <property type="molecule type" value="Genomic_DNA"/>
</dbReference>
<name>A0A850T7A1_9BACT</name>
<feature type="domain" description="Cobalamin synthesis G N-terminal" evidence="2">
    <location>
        <begin position="56"/>
        <end position="135"/>
    </location>
</feature>
<dbReference type="Proteomes" id="UP000553343">
    <property type="component" value="Unassembled WGS sequence"/>
</dbReference>
<dbReference type="Pfam" id="PF11761">
    <property type="entry name" value="CbiG_mid"/>
    <property type="match status" value="1"/>
</dbReference>
<evidence type="ECO:0000313" key="5">
    <source>
        <dbReference type="Proteomes" id="UP000553343"/>
    </source>
</evidence>
<keyword evidence="4" id="KW-0378">Hydrolase</keyword>
<dbReference type="RefSeq" id="WP_178366747.1">
    <property type="nucleotide sequence ID" value="NZ_JACADJ010000030.1"/>
</dbReference>
<dbReference type="InterPro" id="IPR021745">
    <property type="entry name" value="CbiG_mid"/>
</dbReference>
<comment type="caution">
    <text evidence="4">The sequence shown here is derived from an EMBL/GenBank/DDBJ whole genome shotgun (WGS) entry which is preliminary data.</text>
</comment>
<dbReference type="InterPro" id="IPR021744">
    <property type="entry name" value="CbiG_N"/>
</dbReference>
<dbReference type="SUPFAM" id="SSF159664">
    <property type="entry name" value="CobE/GbiG C-terminal domain-like"/>
    <property type="match status" value="1"/>
</dbReference>